<feature type="domain" description="Methyltransferase type 11" evidence="4">
    <location>
        <begin position="42"/>
        <end position="140"/>
    </location>
</feature>
<organism evidence="5 6">
    <name type="scientific">Methanosarcina vacuolata Z-761</name>
    <dbReference type="NCBI Taxonomy" id="1434123"/>
    <lineage>
        <taxon>Archaea</taxon>
        <taxon>Methanobacteriati</taxon>
        <taxon>Methanobacteriota</taxon>
        <taxon>Stenosarchaea group</taxon>
        <taxon>Methanomicrobia</taxon>
        <taxon>Methanosarcinales</taxon>
        <taxon>Methanosarcinaceae</taxon>
        <taxon>Methanosarcina</taxon>
    </lineage>
</organism>
<dbReference type="HOGENOM" id="CLU_037990_2_7_2"/>
<dbReference type="GO" id="GO:0008757">
    <property type="term" value="F:S-adenosylmethionine-dependent methyltransferase activity"/>
    <property type="evidence" value="ECO:0007669"/>
    <property type="project" value="InterPro"/>
</dbReference>
<name>A0A0E3Q550_9EURY</name>
<accession>A0A0E3Q550</accession>
<dbReference type="InterPro" id="IPR004033">
    <property type="entry name" value="UbiE/COQ5_MeTrFase"/>
</dbReference>
<dbReference type="AlphaFoldDB" id="A0A0E3Q550"/>
<proteinExistence type="inferred from homology"/>
<comment type="similarity">
    <text evidence="1">Belongs to the methyltransferase superfamily.</text>
</comment>
<dbReference type="CDD" id="cd02440">
    <property type="entry name" value="AdoMet_MTases"/>
    <property type="match status" value="1"/>
</dbReference>
<dbReference type="EC" id="2.1.1.163" evidence="5"/>
<dbReference type="Pfam" id="PF08241">
    <property type="entry name" value="Methyltransf_11"/>
    <property type="match status" value="1"/>
</dbReference>
<dbReference type="GO" id="GO:0032259">
    <property type="term" value="P:methylation"/>
    <property type="evidence" value="ECO:0007669"/>
    <property type="project" value="UniProtKB-KW"/>
</dbReference>
<keyword evidence="6" id="KW-1185">Reference proteome</keyword>
<dbReference type="RefSeq" id="WP_048119606.1">
    <property type="nucleotide sequence ID" value="NZ_CP009520.1"/>
</dbReference>
<keyword evidence="3 5" id="KW-0808">Transferase</keyword>
<evidence type="ECO:0000256" key="1">
    <source>
        <dbReference type="ARBA" id="ARBA00008361"/>
    </source>
</evidence>
<evidence type="ECO:0000313" key="5">
    <source>
        <dbReference type="EMBL" id="AKB43535.1"/>
    </source>
</evidence>
<dbReference type="InterPro" id="IPR013216">
    <property type="entry name" value="Methyltransf_11"/>
</dbReference>
<dbReference type="STRING" id="1434123.MSVAZ_1266"/>
<reference evidence="5 6" key="1">
    <citation type="submission" date="2014-07" db="EMBL/GenBank/DDBJ databases">
        <title>Methanogenic archaea and the global carbon cycle.</title>
        <authorList>
            <person name="Henriksen J.R."/>
            <person name="Luke J."/>
            <person name="Reinhart S."/>
            <person name="Benedict M.N."/>
            <person name="Youngblut N.D."/>
            <person name="Metcalf M.E."/>
            <person name="Whitaker R.J."/>
            <person name="Metcalf W.W."/>
        </authorList>
    </citation>
    <scope>NUCLEOTIDE SEQUENCE [LARGE SCALE GENOMIC DNA]</scope>
    <source>
        <strain evidence="5 6">Z-761</strain>
    </source>
</reference>
<dbReference type="SUPFAM" id="SSF53335">
    <property type="entry name" value="S-adenosyl-L-methionine-dependent methyltransferases"/>
    <property type="match status" value="1"/>
</dbReference>
<sequence length="273" mass="30707">MSEIDWESQEGAERYDRNCDHQFQKGKALIEMMGIKKGDSVLDIGCGTGQQAVNVLGIIGSAGQLTGIDPSSYRIELARKKFSRDSTSNIRFFVGQAEALSFVPDNSIDHAYFCSSFHWVDDKKTALCEIYRVLRPGGRVGMTTLDRNSSSTMKTLADPILAKYHIERNQELHRRMKKVTATELRDLLSDAGFDSISIEPRDIPWKYGSPEEFLKHLEEKDSSEGLLTDIPSEIREKIRQEITEEFRKAQVSEIAGYGNVTLFATATKTKEGL</sequence>
<evidence type="ECO:0000256" key="3">
    <source>
        <dbReference type="ARBA" id="ARBA00022679"/>
    </source>
</evidence>
<evidence type="ECO:0000313" key="6">
    <source>
        <dbReference type="Proteomes" id="UP000033096"/>
    </source>
</evidence>
<evidence type="ECO:0000256" key="2">
    <source>
        <dbReference type="ARBA" id="ARBA00022603"/>
    </source>
</evidence>
<dbReference type="EMBL" id="CP009520">
    <property type="protein sequence ID" value="AKB43535.1"/>
    <property type="molecule type" value="Genomic_DNA"/>
</dbReference>
<protein>
    <submittedName>
        <fullName evidence="5">2-heptaprenyl-1,4-naphthoquinone methyltransferase</fullName>
        <ecNumber evidence="5">2.1.1.163</ecNumber>
    </submittedName>
</protein>
<dbReference type="PANTHER" id="PTHR44942:SF4">
    <property type="entry name" value="METHYLTRANSFERASE TYPE 11 DOMAIN-CONTAINING PROTEIN"/>
    <property type="match status" value="1"/>
</dbReference>
<dbReference type="Gene3D" id="3.40.50.150">
    <property type="entry name" value="Vaccinia Virus protein VP39"/>
    <property type="match status" value="1"/>
</dbReference>
<dbReference type="PROSITE" id="PS51608">
    <property type="entry name" value="SAM_MT_UBIE"/>
    <property type="match status" value="1"/>
</dbReference>
<evidence type="ECO:0000259" key="4">
    <source>
        <dbReference type="Pfam" id="PF08241"/>
    </source>
</evidence>
<dbReference type="InterPro" id="IPR029063">
    <property type="entry name" value="SAM-dependent_MTases_sf"/>
</dbReference>
<dbReference type="GO" id="GO:0043770">
    <property type="term" value="F:demethylmenaquinone methyltransferase activity"/>
    <property type="evidence" value="ECO:0007669"/>
    <property type="project" value="UniProtKB-EC"/>
</dbReference>
<dbReference type="PANTHER" id="PTHR44942">
    <property type="entry name" value="METHYLTRANSF_11 DOMAIN-CONTAINING PROTEIN"/>
    <property type="match status" value="1"/>
</dbReference>
<dbReference type="KEGG" id="mvc:MSVAZ_1266"/>
<keyword evidence="2 5" id="KW-0489">Methyltransferase</keyword>
<dbReference type="Proteomes" id="UP000033096">
    <property type="component" value="Chromosome"/>
</dbReference>
<dbReference type="GeneID" id="24809684"/>
<dbReference type="PATRIC" id="fig|1434123.4.peg.1503"/>
<gene>
    <name evidence="5" type="ORF">MSVAZ_1266</name>
</gene>
<dbReference type="InterPro" id="IPR051052">
    <property type="entry name" value="Diverse_substrate_MTase"/>
</dbReference>